<protein>
    <submittedName>
        <fullName evidence="1">Uncharacterized protein</fullName>
    </submittedName>
</protein>
<organism evidence="1 2">
    <name type="scientific">Butyrivibrio fibrisolvens</name>
    <dbReference type="NCBI Taxonomy" id="831"/>
    <lineage>
        <taxon>Bacteria</taxon>
        <taxon>Bacillati</taxon>
        <taxon>Bacillota</taxon>
        <taxon>Clostridia</taxon>
        <taxon>Lachnospirales</taxon>
        <taxon>Lachnospiraceae</taxon>
        <taxon>Butyrivibrio</taxon>
    </lineage>
</organism>
<dbReference type="EMBL" id="NXNG01000001">
    <property type="protein sequence ID" value="PWT27645.1"/>
    <property type="molecule type" value="Genomic_DNA"/>
</dbReference>
<name>A0A317G0Z7_BUTFI</name>
<gene>
    <name evidence="1" type="ORF">CPT75_11340</name>
</gene>
<keyword evidence="2" id="KW-1185">Reference proteome</keyword>
<comment type="caution">
    <text evidence="1">The sequence shown here is derived from an EMBL/GenBank/DDBJ whole genome shotgun (WGS) entry which is preliminary data.</text>
</comment>
<dbReference type="Proteomes" id="UP000245488">
    <property type="component" value="Chromosome"/>
</dbReference>
<proteinExistence type="predicted"/>
<accession>A0A317G0Z7</accession>
<reference evidence="1 2" key="1">
    <citation type="submission" date="2017-09" db="EMBL/GenBank/DDBJ databases">
        <title>High-quality draft genome sequence of Butyrivibrio fibrisolvens INBov1, isolated from cow rumen.</title>
        <authorList>
            <person name="Rodriguez Hernaez J."/>
            <person name="Rivarola M."/>
            <person name="Paniego N."/>
            <person name="Cravero S."/>
            <person name="Ceron Cucchi M."/>
            <person name="Martinez M.C."/>
        </authorList>
    </citation>
    <scope>NUCLEOTIDE SEQUENCE [LARGE SCALE GENOMIC DNA]</scope>
    <source>
        <strain evidence="1 2">INBov1</strain>
    </source>
</reference>
<dbReference type="AlphaFoldDB" id="A0A317G0Z7"/>
<evidence type="ECO:0000313" key="1">
    <source>
        <dbReference type="EMBL" id="PWT27645.1"/>
    </source>
</evidence>
<sequence>MTYKIQINPKSGKYAKSRKISCLIKSHKKSDYEKKRGNTGSLINNRLSSCRLRHAFRNFVLCLYVKDQMDTFGDDAYGYIDGYSAQ</sequence>
<evidence type="ECO:0000313" key="2">
    <source>
        <dbReference type="Proteomes" id="UP000245488"/>
    </source>
</evidence>